<reference evidence="2" key="1">
    <citation type="journal article" date="2020" name="Stud. Mycol.">
        <title>101 Dothideomycetes genomes: a test case for predicting lifestyles and emergence of pathogens.</title>
        <authorList>
            <person name="Haridas S."/>
            <person name="Albert R."/>
            <person name="Binder M."/>
            <person name="Bloem J."/>
            <person name="Labutti K."/>
            <person name="Salamov A."/>
            <person name="Andreopoulos B."/>
            <person name="Baker S."/>
            <person name="Barry K."/>
            <person name="Bills G."/>
            <person name="Bluhm B."/>
            <person name="Cannon C."/>
            <person name="Castanera R."/>
            <person name="Culley D."/>
            <person name="Daum C."/>
            <person name="Ezra D."/>
            <person name="Gonzalez J."/>
            <person name="Henrissat B."/>
            <person name="Kuo A."/>
            <person name="Liang C."/>
            <person name="Lipzen A."/>
            <person name="Lutzoni F."/>
            <person name="Magnuson J."/>
            <person name="Mondo S."/>
            <person name="Nolan M."/>
            <person name="Ohm R."/>
            <person name="Pangilinan J."/>
            <person name="Park H.-J."/>
            <person name="Ramirez L."/>
            <person name="Alfaro M."/>
            <person name="Sun H."/>
            <person name="Tritt A."/>
            <person name="Yoshinaga Y."/>
            <person name="Zwiers L.-H."/>
            <person name="Turgeon B."/>
            <person name="Goodwin S."/>
            <person name="Spatafora J."/>
            <person name="Crous P."/>
            <person name="Grigoriev I."/>
        </authorList>
    </citation>
    <scope>NUCLEOTIDE SEQUENCE</scope>
    <source>
        <strain evidence="2">CBS 121167</strain>
    </source>
</reference>
<evidence type="ECO:0000313" key="2">
    <source>
        <dbReference type="EMBL" id="KAF2140769.1"/>
    </source>
</evidence>
<protein>
    <submittedName>
        <fullName evidence="2">Uncharacterized protein</fullName>
    </submittedName>
</protein>
<dbReference type="Proteomes" id="UP000799438">
    <property type="component" value="Unassembled WGS sequence"/>
</dbReference>
<dbReference type="GeneID" id="54304279"/>
<gene>
    <name evidence="2" type="ORF">K452DRAFT_51012</name>
</gene>
<feature type="region of interest" description="Disordered" evidence="1">
    <location>
        <begin position="32"/>
        <end position="78"/>
    </location>
</feature>
<dbReference type="EMBL" id="ML995489">
    <property type="protein sequence ID" value="KAF2140769.1"/>
    <property type="molecule type" value="Genomic_DNA"/>
</dbReference>
<evidence type="ECO:0000313" key="3">
    <source>
        <dbReference type="Proteomes" id="UP000799438"/>
    </source>
</evidence>
<evidence type="ECO:0000256" key="1">
    <source>
        <dbReference type="SAM" id="MobiDB-lite"/>
    </source>
</evidence>
<proteinExistence type="predicted"/>
<organism evidence="2 3">
    <name type="scientific">Aplosporella prunicola CBS 121167</name>
    <dbReference type="NCBI Taxonomy" id="1176127"/>
    <lineage>
        <taxon>Eukaryota</taxon>
        <taxon>Fungi</taxon>
        <taxon>Dikarya</taxon>
        <taxon>Ascomycota</taxon>
        <taxon>Pezizomycotina</taxon>
        <taxon>Dothideomycetes</taxon>
        <taxon>Dothideomycetes incertae sedis</taxon>
        <taxon>Botryosphaeriales</taxon>
        <taxon>Aplosporellaceae</taxon>
        <taxon>Aplosporella</taxon>
    </lineage>
</organism>
<feature type="compositionally biased region" description="Basic residues" evidence="1">
    <location>
        <begin position="51"/>
        <end position="62"/>
    </location>
</feature>
<accession>A0A6A6B986</accession>
<dbReference type="AlphaFoldDB" id="A0A6A6B986"/>
<feature type="compositionally biased region" description="Pro residues" evidence="1">
    <location>
        <begin position="67"/>
        <end position="78"/>
    </location>
</feature>
<keyword evidence="3" id="KW-1185">Reference proteome</keyword>
<name>A0A6A6B986_9PEZI</name>
<sequence length="78" mass="9369">MVHCKYLRWLVLYHDVKKQNKIKTQHHFSRKACAHSNSHQTTIFHYEPHNHRTSFSHRKRNHTPLPSHHPPPNPAPLK</sequence>
<dbReference type="RefSeq" id="XP_033396482.1">
    <property type="nucleotide sequence ID" value="XM_033546772.1"/>
</dbReference>